<dbReference type="EMBL" id="SJPW01000002">
    <property type="protein sequence ID" value="TWU58742.1"/>
    <property type="molecule type" value="Genomic_DNA"/>
</dbReference>
<keyword evidence="3" id="KW-1185">Reference proteome</keyword>
<reference evidence="2 3" key="1">
    <citation type="submission" date="2019-02" db="EMBL/GenBank/DDBJ databases">
        <title>Deep-cultivation of Planctomycetes and their phenomic and genomic characterization uncovers novel biology.</title>
        <authorList>
            <person name="Wiegand S."/>
            <person name="Jogler M."/>
            <person name="Boedeker C."/>
            <person name="Pinto D."/>
            <person name="Vollmers J."/>
            <person name="Rivas-Marin E."/>
            <person name="Kohn T."/>
            <person name="Peeters S.H."/>
            <person name="Heuer A."/>
            <person name="Rast P."/>
            <person name="Oberbeckmann S."/>
            <person name="Bunk B."/>
            <person name="Jeske O."/>
            <person name="Meyerdierks A."/>
            <person name="Storesund J.E."/>
            <person name="Kallscheuer N."/>
            <person name="Luecker S."/>
            <person name="Lage O.M."/>
            <person name="Pohl T."/>
            <person name="Merkel B.J."/>
            <person name="Hornburger P."/>
            <person name="Mueller R.-W."/>
            <person name="Bruemmer F."/>
            <person name="Labrenz M."/>
            <person name="Spormann A.M."/>
            <person name="Op Den Camp H."/>
            <person name="Overmann J."/>
            <person name="Amann R."/>
            <person name="Jetten M.S.M."/>
            <person name="Mascher T."/>
            <person name="Medema M.H."/>
            <person name="Devos D.P."/>
            <person name="Kaster A.-K."/>
            <person name="Ovreas L."/>
            <person name="Rohde M."/>
            <person name="Galperin M.Y."/>
            <person name="Jogler C."/>
        </authorList>
    </citation>
    <scope>NUCLEOTIDE SEQUENCE [LARGE SCALE GENOMIC DNA]</scope>
    <source>
        <strain evidence="2 3">Poly51</strain>
    </source>
</reference>
<sequence length="365" mass="39254" precursor="true">MRFLLLVSVFLGWSASAGAQNFEMFEPNGLVVADVEIGPGRLVMHEYAGSRLYFSREPSYDSFDGRFVGYFQFELNRILRFPRGGFGAMQTADLDDFAPNFRITRRQVRPAGRRRAGPIPGPGYVGPGYIGPGHIHPGLIGPGPIGPVIIGPTGFGPFVPTPSLGFPTGPALPQSVVLDSQTIPNPPLSPVAVQLRNGGPRDIQVGVVDLQNPPKTRAVRIAAGGITTVTLERDAGARQVQNIRVVTPLGDLETREIVNDVPPSVRYEIVVHEWKIQSVAIDRTAGAGENPIEDINVHGKGMGRFPLPPGDELKAGSIDVYRAARSQGNPDAVAPILAEEDDFDSGPDPLERAILEAQQNAQRGR</sequence>
<comment type="caution">
    <text evidence="2">The sequence shown here is derived from an EMBL/GenBank/DDBJ whole genome shotgun (WGS) entry which is preliminary data.</text>
</comment>
<dbReference type="Proteomes" id="UP000318288">
    <property type="component" value="Unassembled WGS sequence"/>
</dbReference>
<proteinExistence type="predicted"/>
<organism evidence="2 3">
    <name type="scientific">Rubripirellula tenax</name>
    <dbReference type="NCBI Taxonomy" id="2528015"/>
    <lineage>
        <taxon>Bacteria</taxon>
        <taxon>Pseudomonadati</taxon>
        <taxon>Planctomycetota</taxon>
        <taxon>Planctomycetia</taxon>
        <taxon>Pirellulales</taxon>
        <taxon>Pirellulaceae</taxon>
        <taxon>Rubripirellula</taxon>
    </lineage>
</organism>
<gene>
    <name evidence="2" type="ORF">Poly51_15220</name>
</gene>
<feature type="chain" id="PRO_5022992613" evidence="1">
    <location>
        <begin position="20"/>
        <end position="365"/>
    </location>
</feature>
<accession>A0A5C6FDC4</accession>
<name>A0A5C6FDC4_9BACT</name>
<keyword evidence="1" id="KW-0732">Signal</keyword>
<evidence type="ECO:0000256" key="1">
    <source>
        <dbReference type="SAM" id="SignalP"/>
    </source>
</evidence>
<evidence type="ECO:0000313" key="2">
    <source>
        <dbReference type="EMBL" id="TWU58742.1"/>
    </source>
</evidence>
<protein>
    <submittedName>
        <fullName evidence="2">Uncharacterized protein</fullName>
    </submittedName>
</protein>
<feature type="signal peptide" evidence="1">
    <location>
        <begin position="1"/>
        <end position="19"/>
    </location>
</feature>
<evidence type="ECO:0000313" key="3">
    <source>
        <dbReference type="Proteomes" id="UP000318288"/>
    </source>
</evidence>
<dbReference type="AlphaFoldDB" id="A0A5C6FDC4"/>